<organism evidence="1 2">
    <name type="scientific">Lachnoanaerobaculum saburreum</name>
    <dbReference type="NCBI Taxonomy" id="467210"/>
    <lineage>
        <taxon>Bacteria</taxon>
        <taxon>Bacillati</taxon>
        <taxon>Bacillota</taxon>
        <taxon>Clostridia</taxon>
        <taxon>Lachnospirales</taxon>
        <taxon>Lachnospiraceae</taxon>
        <taxon>Lachnoanaerobaculum</taxon>
    </lineage>
</organism>
<dbReference type="EMBL" id="LSDA01000063">
    <property type="protein sequence ID" value="KXB58165.1"/>
    <property type="molecule type" value="Genomic_DNA"/>
</dbReference>
<gene>
    <name evidence="1" type="ORF">HMPREF1866_01204</name>
</gene>
<evidence type="ECO:0000313" key="2">
    <source>
        <dbReference type="Proteomes" id="UP000070394"/>
    </source>
</evidence>
<keyword evidence="2" id="KW-1185">Reference proteome</keyword>
<proteinExistence type="predicted"/>
<evidence type="ECO:0000313" key="1">
    <source>
        <dbReference type="EMBL" id="KXB58165.1"/>
    </source>
</evidence>
<evidence type="ECO:0008006" key="3">
    <source>
        <dbReference type="Google" id="ProtNLM"/>
    </source>
</evidence>
<dbReference type="RefSeq" id="WP_242867651.1">
    <property type="nucleotide sequence ID" value="NZ_KQ959812.1"/>
</dbReference>
<reference evidence="2" key="1">
    <citation type="submission" date="2016-01" db="EMBL/GenBank/DDBJ databases">
        <authorList>
            <person name="Mitreva M."/>
            <person name="Pepin K.H."/>
            <person name="Mihindukulasuriya K.A."/>
            <person name="Fulton R."/>
            <person name="Fronick C."/>
            <person name="O'Laughlin M."/>
            <person name="Miner T."/>
            <person name="Herter B."/>
            <person name="Rosa B.A."/>
            <person name="Cordes M."/>
            <person name="Tomlinson C."/>
            <person name="Wollam A."/>
            <person name="Palsikar V.B."/>
            <person name="Mardis E.R."/>
            <person name="Wilson R.K."/>
        </authorList>
    </citation>
    <scope>NUCLEOTIDE SEQUENCE [LARGE SCALE GENOMIC DNA]</scope>
    <source>
        <strain evidence="2">DNF00896</strain>
    </source>
</reference>
<comment type="caution">
    <text evidence="1">The sequence shown here is derived from an EMBL/GenBank/DDBJ whole genome shotgun (WGS) entry which is preliminary data.</text>
</comment>
<protein>
    <recommendedName>
        <fullName evidence="3">BC1881 family protein</fullName>
    </recommendedName>
</protein>
<dbReference type="STRING" id="467210.HMPREF1866_01204"/>
<name>A0A133ZRV9_9FIRM</name>
<dbReference type="PATRIC" id="fig|467210.3.peg.1193"/>
<dbReference type="Proteomes" id="UP000070394">
    <property type="component" value="Unassembled WGS sequence"/>
</dbReference>
<accession>A0A133ZRV9</accession>
<dbReference type="AlphaFoldDB" id="A0A133ZRV9"/>
<sequence length="56" mass="6243">MKDIDVCGNDMLNEVPTHVLVEELRKRSGVETTDVDPYDDKVFEVNGPAIVLVVID</sequence>
<dbReference type="InterPro" id="IPR047901">
    <property type="entry name" value="BC1881-like"/>
</dbReference>
<dbReference type="NCBIfam" id="NF033495">
    <property type="entry name" value="phage_BC1881"/>
    <property type="match status" value="1"/>
</dbReference>